<dbReference type="PROSITE" id="PS51030">
    <property type="entry name" value="NUCLEAR_REC_DBD_2"/>
    <property type="match status" value="1"/>
</dbReference>
<evidence type="ECO:0000256" key="2">
    <source>
        <dbReference type="ARBA" id="ARBA00022771"/>
    </source>
</evidence>
<dbReference type="AlphaFoldDB" id="A0AA85G7L5"/>
<evidence type="ECO:0000256" key="8">
    <source>
        <dbReference type="ARBA" id="ARBA00023242"/>
    </source>
</evidence>
<dbReference type="InterPro" id="IPR001628">
    <property type="entry name" value="Znf_hrmn_rcpt"/>
</dbReference>
<evidence type="ECO:0000256" key="3">
    <source>
        <dbReference type="ARBA" id="ARBA00022833"/>
    </source>
</evidence>
<keyword evidence="7" id="KW-0675">Receptor</keyword>
<dbReference type="PANTHER" id="PTHR24083">
    <property type="entry name" value="NUCLEAR HORMONE RECEPTOR"/>
    <property type="match status" value="1"/>
</dbReference>
<proteinExistence type="predicted"/>
<protein>
    <recommendedName>
        <fullName evidence="9">Nuclear receptor domain-containing protein</fullName>
    </recommendedName>
</protein>
<dbReference type="Gene3D" id="3.30.50.10">
    <property type="entry name" value="Erythroid Transcription Factor GATA-1, subunit A"/>
    <property type="match status" value="1"/>
</dbReference>
<evidence type="ECO:0000313" key="10">
    <source>
        <dbReference type="Proteomes" id="UP000050792"/>
    </source>
</evidence>
<keyword evidence="10" id="KW-1185">Reference proteome</keyword>
<dbReference type="WBParaSite" id="SRDH1_81430.1">
    <property type="protein sequence ID" value="SRDH1_81430.1"/>
    <property type="gene ID" value="SRDH1_81430"/>
</dbReference>
<dbReference type="SUPFAM" id="SSF57716">
    <property type="entry name" value="Glucocorticoid receptor-like (DNA-binding domain)"/>
    <property type="match status" value="1"/>
</dbReference>
<name>A0AA85G7L5_9TREM</name>
<dbReference type="PROSITE" id="PS00031">
    <property type="entry name" value="NUCLEAR_REC_DBD_1"/>
    <property type="match status" value="1"/>
</dbReference>
<dbReference type="InterPro" id="IPR050274">
    <property type="entry name" value="Nuclear_hormone_rcpt_NR2"/>
</dbReference>
<dbReference type="InterPro" id="IPR013088">
    <property type="entry name" value="Znf_NHR/GATA"/>
</dbReference>
<evidence type="ECO:0000256" key="6">
    <source>
        <dbReference type="ARBA" id="ARBA00023163"/>
    </source>
</evidence>
<dbReference type="GO" id="GO:0008270">
    <property type="term" value="F:zinc ion binding"/>
    <property type="evidence" value="ECO:0007669"/>
    <property type="project" value="UniProtKB-KW"/>
</dbReference>
<dbReference type="GO" id="GO:0003700">
    <property type="term" value="F:DNA-binding transcription factor activity"/>
    <property type="evidence" value="ECO:0007669"/>
    <property type="project" value="InterPro"/>
</dbReference>
<reference evidence="10" key="1">
    <citation type="submission" date="2022-06" db="EMBL/GenBank/DDBJ databases">
        <authorList>
            <person name="Berger JAMES D."/>
            <person name="Berger JAMES D."/>
        </authorList>
    </citation>
    <scope>NUCLEOTIDE SEQUENCE [LARGE SCALE GENOMIC DNA]</scope>
</reference>
<accession>A0AA85G7L5</accession>
<dbReference type="Pfam" id="PF00105">
    <property type="entry name" value="zf-C4"/>
    <property type="match status" value="1"/>
</dbReference>
<sequence length="500" mass="59772">MKENKYSINKLSSCKISNDSRSNYRLLNIQCVVCGDRSTGKHYGVYSCDGCSGFFKRSIHKNRSYTCKASGNLKGKCTIDRHHRNHCRACRLNKCFLAQMNEESVQHERGPRKPSNNNNNKNFISTMNSTIVTMDTTSNNDYPLNLSIHHNDLITNTTTNNHISRINQNSKKYKNFNDQIKNQSIDYSFCLNDSIQYFIEQQFKFKNMAPNFLNEKFNLKLYNNYDYPMNIDQQDIYRKDMIYLLNYWLVTKDYYTNLLNNFQEDYLFKENKSMKYTTQIKWNYFVKLNEWNKIEIGIKIMMNMIEWILNHFIIDNMNLKDNTNKIDLTNTNWIFLFYIHVMEYINQNFDDKQTIECPIRNENQKPNNLNESNDVFVNPILSPMLNNHDSLDMGISLIQYLIDFNLNKEEMEYIKFKIFIANNLNSIQPTINQSTIFSIHLRYDLIHKFYDQFIHLNKNWLKQLCIKIFFKSIILHNNHNNEFILDYILQNLFNAIAYTK</sequence>
<reference evidence="11" key="2">
    <citation type="submission" date="2023-11" db="UniProtKB">
        <authorList>
            <consortium name="WormBaseParasite"/>
        </authorList>
    </citation>
    <scope>IDENTIFICATION</scope>
</reference>
<keyword evidence="2" id="KW-0863">Zinc-finger</keyword>
<keyword evidence="5" id="KW-0238">DNA-binding</keyword>
<keyword evidence="8" id="KW-0539">Nucleus</keyword>
<keyword evidence="6" id="KW-0804">Transcription</keyword>
<keyword evidence="3" id="KW-0862">Zinc</keyword>
<feature type="domain" description="Nuclear receptor" evidence="9">
    <location>
        <begin position="28"/>
        <end position="107"/>
    </location>
</feature>
<evidence type="ECO:0000313" key="11">
    <source>
        <dbReference type="WBParaSite" id="SRDH1_81430.1"/>
    </source>
</evidence>
<dbReference type="SMART" id="SM00399">
    <property type="entry name" value="ZnF_C4"/>
    <property type="match status" value="1"/>
</dbReference>
<dbReference type="GO" id="GO:0043565">
    <property type="term" value="F:sequence-specific DNA binding"/>
    <property type="evidence" value="ECO:0007669"/>
    <property type="project" value="InterPro"/>
</dbReference>
<keyword evidence="1" id="KW-0479">Metal-binding</keyword>
<evidence type="ECO:0000259" key="9">
    <source>
        <dbReference type="PROSITE" id="PS51030"/>
    </source>
</evidence>
<evidence type="ECO:0000256" key="1">
    <source>
        <dbReference type="ARBA" id="ARBA00022723"/>
    </source>
</evidence>
<organism evidence="10 11">
    <name type="scientific">Schistosoma rodhaini</name>
    <dbReference type="NCBI Taxonomy" id="6188"/>
    <lineage>
        <taxon>Eukaryota</taxon>
        <taxon>Metazoa</taxon>
        <taxon>Spiralia</taxon>
        <taxon>Lophotrochozoa</taxon>
        <taxon>Platyhelminthes</taxon>
        <taxon>Trematoda</taxon>
        <taxon>Digenea</taxon>
        <taxon>Strigeidida</taxon>
        <taxon>Schistosomatoidea</taxon>
        <taxon>Schistosomatidae</taxon>
        <taxon>Schistosoma</taxon>
    </lineage>
</organism>
<keyword evidence="4" id="KW-0805">Transcription regulation</keyword>
<evidence type="ECO:0000256" key="5">
    <source>
        <dbReference type="ARBA" id="ARBA00023125"/>
    </source>
</evidence>
<dbReference type="Proteomes" id="UP000050792">
    <property type="component" value="Unassembled WGS sequence"/>
</dbReference>
<dbReference type="PRINTS" id="PR00047">
    <property type="entry name" value="STROIDFINGER"/>
</dbReference>
<evidence type="ECO:0000256" key="7">
    <source>
        <dbReference type="ARBA" id="ARBA00023170"/>
    </source>
</evidence>
<evidence type="ECO:0000256" key="4">
    <source>
        <dbReference type="ARBA" id="ARBA00023015"/>
    </source>
</evidence>